<dbReference type="Proteomes" id="UP000223025">
    <property type="component" value="Segment"/>
</dbReference>
<evidence type="ECO:0000313" key="1">
    <source>
        <dbReference type="EMBL" id="AUZ94952.1"/>
    </source>
</evidence>
<organism evidence="1 2">
    <name type="scientific">Agrobacterium phage Atu_ph07</name>
    <dbReference type="NCBI Taxonomy" id="2024264"/>
    <lineage>
        <taxon>Viruses</taxon>
        <taxon>Duplodnaviria</taxon>
        <taxon>Heunggongvirae</taxon>
        <taxon>Uroviricota</taxon>
        <taxon>Caudoviricetes</taxon>
        <taxon>Polybotosvirus</taxon>
        <taxon>Polybotosvirus Atuph07</taxon>
    </lineage>
</organism>
<reference evidence="1 2" key="1">
    <citation type="submission" date="2017-06" db="EMBL/GenBank/DDBJ databases">
        <authorList>
            <person name="Kim H.J."/>
            <person name="Triplett B.A."/>
        </authorList>
    </citation>
    <scope>NUCLEOTIDE SEQUENCE [LARGE SCALE GENOMIC DNA]</scope>
</reference>
<dbReference type="RefSeq" id="YP_009611835.1">
    <property type="nucleotide sequence ID" value="NC_042013.1"/>
</dbReference>
<evidence type="ECO:0000313" key="2">
    <source>
        <dbReference type="Proteomes" id="UP000223025"/>
    </source>
</evidence>
<accession>A0A2L0UZF9</accession>
<dbReference type="EMBL" id="MF403008">
    <property type="protein sequence ID" value="AUZ94952.1"/>
    <property type="molecule type" value="Genomic_DNA"/>
</dbReference>
<dbReference type="GeneID" id="40088173"/>
<name>A0A2L0UZF9_9CAUD</name>
<protein>
    <submittedName>
        <fullName evidence="1">Uncharacterized protein</fullName>
    </submittedName>
</protein>
<dbReference type="KEGG" id="vg:40088173"/>
<sequence length="296" mass="31894">MANPTRGELIRARETSGGALDDILGKFREGFVNQVNSSIRWHRDNVPTISDQSLIGVYVYDPMNATPGGGGFMPQSPGGDFGAARNVGSIPAAFGPPSVDIPNGGQVPQTAGQVIEGQTVFAEVNQDNPPNSVISTSNPSSVANAVANYTSIMSRVRVINFIARFATTNQPFNSKSYPTTFNGKVMPFNGYNMGDITEWYTYGIFLNTRDYGSMAEPFRSAPEYVAILNTVFGDPISGPSSNGQQVGKYISADGLVTVFDRMKNMWYQSANVTASIGVDFCHSSCHASCHNSRSRR</sequence>
<keyword evidence="2" id="KW-1185">Reference proteome</keyword>
<proteinExistence type="predicted"/>